<dbReference type="RefSeq" id="WP_203896902.1">
    <property type="nucleotide sequence ID" value="NZ_BOPF01000002.1"/>
</dbReference>
<dbReference type="Proteomes" id="UP000619260">
    <property type="component" value="Unassembled WGS sequence"/>
</dbReference>
<evidence type="ECO:0000313" key="2">
    <source>
        <dbReference type="Proteomes" id="UP000619260"/>
    </source>
</evidence>
<evidence type="ECO:0000313" key="1">
    <source>
        <dbReference type="EMBL" id="GIJ43304.1"/>
    </source>
</evidence>
<keyword evidence="2" id="KW-1185">Reference proteome</keyword>
<proteinExistence type="predicted"/>
<reference evidence="1" key="1">
    <citation type="submission" date="2021-01" db="EMBL/GenBank/DDBJ databases">
        <title>Whole genome shotgun sequence of Virgisporangium aliadipatigenens NBRC 105644.</title>
        <authorList>
            <person name="Komaki H."/>
            <person name="Tamura T."/>
        </authorList>
    </citation>
    <scope>NUCLEOTIDE SEQUENCE</scope>
    <source>
        <strain evidence="1">NBRC 105644</strain>
    </source>
</reference>
<sequence>MKRIARTVGSELFSAACGGAWIAAREFDARPWRRRGVRAGVVAAIAAAELLRRHREPPAEKTPTTVRGLVLAPDTVTLEPTRHGPRDLPWRPLVAGAVVGAGTLYGWRQLENRWIARLAARGHARPAVAVGTRVALIQLAAVGALRLARRRRGD</sequence>
<comment type="caution">
    <text evidence="1">The sequence shown here is derived from an EMBL/GenBank/DDBJ whole genome shotgun (WGS) entry which is preliminary data.</text>
</comment>
<organism evidence="1 2">
    <name type="scientific">Virgisporangium aliadipatigenens</name>
    <dbReference type="NCBI Taxonomy" id="741659"/>
    <lineage>
        <taxon>Bacteria</taxon>
        <taxon>Bacillati</taxon>
        <taxon>Actinomycetota</taxon>
        <taxon>Actinomycetes</taxon>
        <taxon>Micromonosporales</taxon>
        <taxon>Micromonosporaceae</taxon>
        <taxon>Virgisporangium</taxon>
    </lineage>
</organism>
<accession>A0A8J3YDV5</accession>
<protein>
    <submittedName>
        <fullName evidence="1">Uncharacterized protein</fullName>
    </submittedName>
</protein>
<name>A0A8J3YDV5_9ACTN</name>
<dbReference type="AlphaFoldDB" id="A0A8J3YDV5"/>
<gene>
    <name evidence="1" type="ORF">Val02_01900</name>
</gene>
<dbReference type="EMBL" id="BOPF01000002">
    <property type="protein sequence ID" value="GIJ43304.1"/>
    <property type="molecule type" value="Genomic_DNA"/>
</dbReference>